<comment type="caution">
    <text evidence="1">The sequence shown here is derived from an EMBL/GenBank/DDBJ whole genome shotgun (WGS) entry which is preliminary data.</text>
</comment>
<evidence type="ECO:0000313" key="1">
    <source>
        <dbReference type="EMBL" id="OBU06763.1"/>
    </source>
</evidence>
<dbReference type="AlphaFoldDB" id="A0A1B8HCF5"/>
<reference evidence="2" key="1">
    <citation type="submission" date="2016-06" db="EMBL/GenBank/DDBJ databases">
        <authorList>
            <person name="Butler K."/>
        </authorList>
    </citation>
    <scope>NUCLEOTIDE SEQUENCE [LARGE SCALE GENOMIC DNA]</scope>
    <source>
        <strain evidence="2">GCSL-Mp20</strain>
    </source>
</reference>
<dbReference type="RefSeq" id="WP_067403291.1">
    <property type="nucleotide sequence ID" value="NZ_LZEY01000027.1"/>
</dbReference>
<sequence length="90" mass="10240">MPRFKFPDPSEATVGNPTFFVDSGRIMNLYNQDNPENTAIRYCKRVIDWFINEAIFIGWTNAVESGNANGVFLHLKIQVINNSSNQLPSF</sequence>
<dbReference type="EMBL" id="LZEY01000027">
    <property type="protein sequence ID" value="OBU06763.1"/>
    <property type="molecule type" value="Genomic_DNA"/>
</dbReference>
<keyword evidence="2" id="KW-1185">Reference proteome</keyword>
<accession>A0A1B8HCF5</accession>
<name>A0A1B8HCF5_9GAMM</name>
<gene>
    <name evidence="1" type="ORF">AYY18_19820</name>
</gene>
<dbReference type="OrthoDB" id="6636786at2"/>
<evidence type="ECO:0000313" key="2">
    <source>
        <dbReference type="Proteomes" id="UP000092377"/>
    </source>
</evidence>
<organism evidence="1 2">
    <name type="scientific">Morganella psychrotolerans</name>
    <dbReference type="NCBI Taxonomy" id="368603"/>
    <lineage>
        <taxon>Bacteria</taxon>
        <taxon>Pseudomonadati</taxon>
        <taxon>Pseudomonadota</taxon>
        <taxon>Gammaproteobacteria</taxon>
        <taxon>Enterobacterales</taxon>
        <taxon>Morganellaceae</taxon>
        <taxon>Morganella</taxon>
    </lineage>
</organism>
<protein>
    <submittedName>
        <fullName evidence="1">Uncharacterized protein</fullName>
    </submittedName>
</protein>
<proteinExistence type="predicted"/>
<dbReference type="Proteomes" id="UP000092377">
    <property type="component" value="Unassembled WGS sequence"/>
</dbReference>